<dbReference type="Proteomes" id="UP000610862">
    <property type="component" value="Unassembled WGS sequence"/>
</dbReference>
<dbReference type="EMBL" id="JACRTA010000002">
    <property type="protein sequence ID" value="MBC8568661.1"/>
    <property type="molecule type" value="Genomic_DNA"/>
</dbReference>
<feature type="binding site" description="in other chain" evidence="15">
    <location>
        <begin position="169"/>
        <end position="171"/>
    </location>
    <ligand>
        <name>substrate</name>
        <note>ligand shared between dimeric partners</note>
    </ligand>
</feature>
<dbReference type="PIRSF" id="PIRSF000532">
    <property type="entry name" value="ATP_PFK_prok"/>
    <property type="match status" value="1"/>
</dbReference>
<dbReference type="EC" id="2.7.1.11" evidence="15"/>
<comment type="subunit">
    <text evidence="15">Homotetramer.</text>
</comment>
<protein>
    <recommendedName>
        <fullName evidence="15">ATP-dependent 6-phosphofructokinase</fullName>
        <shortName evidence="15">ATP-PFK</shortName>
        <shortName evidence="15">Phosphofructokinase</shortName>
        <ecNumber evidence="15">2.7.1.11</ecNumber>
    </recommendedName>
    <alternativeName>
        <fullName evidence="15">Phosphohexokinase</fullName>
    </alternativeName>
</protein>
<dbReference type="GO" id="GO:0061621">
    <property type="term" value="P:canonical glycolysis"/>
    <property type="evidence" value="ECO:0007669"/>
    <property type="project" value="TreeGrafter"/>
</dbReference>
<feature type="binding site" description="in other chain" evidence="15">
    <location>
        <begin position="185"/>
        <end position="187"/>
    </location>
    <ligand>
        <name>ADP</name>
        <dbReference type="ChEBI" id="CHEBI:456216"/>
        <note>allosteric activator; ligand shared between dimeric partners</note>
    </ligand>
</feature>
<feature type="binding site" evidence="15">
    <location>
        <position position="103"/>
    </location>
    <ligand>
        <name>Mg(2+)</name>
        <dbReference type="ChEBI" id="CHEBI:18420"/>
        <note>catalytic</note>
    </ligand>
</feature>
<feature type="binding site" evidence="15">
    <location>
        <begin position="102"/>
        <end position="105"/>
    </location>
    <ligand>
        <name>ATP</name>
        <dbReference type="ChEBI" id="CHEBI:30616"/>
    </ligand>
</feature>
<keyword evidence="5 15" id="KW-0963">Cytoplasm</keyword>
<evidence type="ECO:0000259" key="16">
    <source>
        <dbReference type="Pfam" id="PF00365"/>
    </source>
</evidence>
<feature type="binding site" description="in other chain" evidence="15">
    <location>
        <begin position="125"/>
        <end position="127"/>
    </location>
    <ligand>
        <name>substrate</name>
        <note>ligand shared between dimeric partners</note>
    </ligand>
</feature>
<keyword evidence="8 15" id="KW-0479">Metal-binding</keyword>
<keyword evidence="12 15" id="KW-0460">Magnesium</keyword>
<evidence type="ECO:0000256" key="1">
    <source>
        <dbReference type="ARBA" id="ARBA00001946"/>
    </source>
</evidence>
<dbReference type="SUPFAM" id="SSF53784">
    <property type="entry name" value="Phosphofructokinase"/>
    <property type="match status" value="1"/>
</dbReference>
<dbReference type="GO" id="GO:0005945">
    <property type="term" value="C:6-phosphofructokinase complex"/>
    <property type="evidence" value="ECO:0007669"/>
    <property type="project" value="TreeGrafter"/>
</dbReference>
<feature type="binding site" description="in other chain" evidence="15">
    <location>
        <position position="222"/>
    </location>
    <ligand>
        <name>substrate</name>
        <note>ligand shared between dimeric partners</note>
    </ligand>
</feature>
<feature type="binding site" description="in other chain" evidence="15">
    <location>
        <begin position="250"/>
        <end position="253"/>
    </location>
    <ligand>
        <name>substrate</name>
        <note>ligand shared between dimeric partners</note>
    </ligand>
</feature>
<evidence type="ECO:0000256" key="13">
    <source>
        <dbReference type="ARBA" id="ARBA00023152"/>
    </source>
</evidence>
<dbReference type="FunFam" id="3.40.50.460:FF:000002">
    <property type="entry name" value="ATP-dependent 6-phosphofructokinase"/>
    <property type="match status" value="1"/>
</dbReference>
<dbReference type="GO" id="GO:0003872">
    <property type="term" value="F:6-phosphofructokinase activity"/>
    <property type="evidence" value="ECO:0007669"/>
    <property type="project" value="UniProtKB-UniRule"/>
</dbReference>
<organism evidence="17 18">
    <name type="scientific">Lentihominibacter hominis</name>
    <dbReference type="NCBI Taxonomy" id="2763645"/>
    <lineage>
        <taxon>Bacteria</taxon>
        <taxon>Bacillati</taxon>
        <taxon>Bacillota</taxon>
        <taxon>Clostridia</taxon>
        <taxon>Peptostreptococcales</taxon>
        <taxon>Anaerovoracaceae</taxon>
        <taxon>Lentihominibacter</taxon>
    </lineage>
</organism>
<evidence type="ECO:0000256" key="7">
    <source>
        <dbReference type="ARBA" id="ARBA00022679"/>
    </source>
</evidence>
<reference evidence="17" key="1">
    <citation type="submission" date="2020-08" db="EMBL/GenBank/DDBJ databases">
        <title>Genome public.</title>
        <authorList>
            <person name="Liu C."/>
            <person name="Sun Q."/>
        </authorList>
    </citation>
    <scope>NUCLEOTIDE SEQUENCE</scope>
    <source>
        <strain evidence="17">NSJ-24</strain>
    </source>
</reference>
<keyword evidence="7 15" id="KW-0808">Transferase</keyword>
<keyword evidence="18" id="KW-1185">Reference proteome</keyword>
<evidence type="ECO:0000256" key="3">
    <source>
        <dbReference type="ARBA" id="ARBA00004496"/>
    </source>
</evidence>
<feature type="binding site" evidence="15">
    <location>
        <begin position="21"/>
        <end position="25"/>
    </location>
    <ligand>
        <name>ADP</name>
        <dbReference type="ChEBI" id="CHEBI:456216"/>
        <note>allosteric activator; ligand shared between dimeric partners</note>
    </ligand>
</feature>
<comment type="pathway">
    <text evidence="4 15">Carbohydrate degradation; glycolysis; D-glyceraldehyde 3-phosphate and glycerone phosphate from D-glucose: step 3/4.</text>
</comment>
<dbReference type="PANTHER" id="PTHR13697:SF4">
    <property type="entry name" value="ATP-DEPENDENT 6-PHOSPHOFRUCTOKINASE"/>
    <property type="match status" value="1"/>
</dbReference>
<evidence type="ECO:0000313" key="18">
    <source>
        <dbReference type="Proteomes" id="UP000610862"/>
    </source>
</evidence>
<dbReference type="InterPro" id="IPR012828">
    <property type="entry name" value="PFKA_ATP_prok"/>
</dbReference>
<feature type="binding site" evidence="15">
    <location>
        <begin position="72"/>
        <end position="73"/>
    </location>
    <ligand>
        <name>ATP</name>
        <dbReference type="ChEBI" id="CHEBI:30616"/>
    </ligand>
</feature>
<gene>
    <name evidence="15 17" type="primary">pfkA</name>
    <name evidence="17" type="ORF">H8692_07820</name>
</gene>
<dbReference type="GO" id="GO:0042802">
    <property type="term" value="F:identical protein binding"/>
    <property type="evidence" value="ECO:0007669"/>
    <property type="project" value="TreeGrafter"/>
</dbReference>
<keyword evidence="9 15" id="KW-0547">Nucleotide-binding</keyword>
<keyword evidence="10 15" id="KW-0418">Kinase</keyword>
<dbReference type="AlphaFoldDB" id="A0A926EAY4"/>
<evidence type="ECO:0000256" key="14">
    <source>
        <dbReference type="ARBA" id="ARBA00048070"/>
    </source>
</evidence>
<dbReference type="GO" id="GO:0030388">
    <property type="term" value="P:fructose 1,6-bisphosphate metabolic process"/>
    <property type="evidence" value="ECO:0007669"/>
    <property type="project" value="TreeGrafter"/>
</dbReference>
<feature type="binding site" description="in other chain" evidence="15">
    <location>
        <position position="154"/>
    </location>
    <ligand>
        <name>ADP</name>
        <dbReference type="ChEBI" id="CHEBI:456216"/>
        <note>allosteric activator; ligand shared between dimeric partners</note>
    </ligand>
</feature>
<evidence type="ECO:0000256" key="9">
    <source>
        <dbReference type="ARBA" id="ARBA00022741"/>
    </source>
</evidence>
<dbReference type="Gene3D" id="3.40.50.460">
    <property type="entry name" value="Phosphofructokinase domain"/>
    <property type="match status" value="1"/>
</dbReference>
<evidence type="ECO:0000256" key="11">
    <source>
        <dbReference type="ARBA" id="ARBA00022840"/>
    </source>
</evidence>
<evidence type="ECO:0000256" key="10">
    <source>
        <dbReference type="ARBA" id="ARBA00022777"/>
    </source>
</evidence>
<evidence type="ECO:0000256" key="4">
    <source>
        <dbReference type="ARBA" id="ARBA00004679"/>
    </source>
</evidence>
<comment type="subcellular location">
    <subcellularLocation>
        <location evidence="3 15">Cytoplasm</location>
    </subcellularLocation>
</comment>
<evidence type="ECO:0000256" key="6">
    <source>
        <dbReference type="ARBA" id="ARBA00022533"/>
    </source>
</evidence>
<keyword evidence="11 15" id="KW-0067">ATP-binding</keyword>
<comment type="activity regulation">
    <text evidence="15">Allosterically activated by ADP and other diphosphonucleosides, and allosterically inhibited by phosphoenolpyruvate.</text>
</comment>
<keyword evidence="13 15" id="KW-0324">Glycolysis</keyword>
<feature type="binding site" description="in other chain" evidence="15">
    <location>
        <begin position="213"/>
        <end position="215"/>
    </location>
    <ligand>
        <name>ADP</name>
        <dbReference type="ChEBI" id="CHEBI:456216"/>
        <note>allosteric activator; ligand shared between dimeric partners</note>
    </ligand>
</feature>
<dbReference type="InterPro" id="IPR000023">
    <property type="entry name" value="Phosphofructokinase_dom"/>
</dbReference>
<dbReference type="PRINTS" id="PR00476">
    <property type="entry name" value="PHFRCTKINASE"/>
</dbReference>
<dbReference type="GO" id="GO:0005524">
    <property type="term" value="F:ATP binding"/>
    <property type="evidence" value="ECO:0007669"/>
    <property type="project" value="UniProtKB-UniRule"/>
</dbReference>
<dbReference type="RefSeq" id="WP_187525387.1">
    <property type="nucleotide sequence ID" value="NZ_JACRTA010000002.1"/>
</dbReference>
<dbReference type="Gene3D" id="3.40.50.450">
    <property type="match status" value="1"/>
</dbReference>
<dbReference type="InterPro" id="IPR012003">
    <property type="entry name" value="ATP_PFK_prok-type"/>
</dbReference>
<dbReference type="Pfam" id="PF00365">
    <property type="entry name" value="PFK"/>
    <property type="match status" value="1"/>
</dbReference>
<feature type="active site" description="Proton acceptor" evidence="15">
    <location>
        <position position="127"/>
    </location>
</feature>
<evidence type="ECO:0000256" key="8">
    <source>
        <dbReference type="ARBA" id="ARBA00022723"/>
    </source>
</evidence>
<feature type="binding site" evidence="15">
    <location>
        <position position="244"/>
    </location>
    <ligand>
        <name>substrate</name>
        <note>ligand shared between dimeric partners</note>
    </ligand>
</feature>
<feature type="domain" description="Phosphofructokinase" evidence="16">
    <location>
        <begin position="3"/>
        <end position="276"/>
    </location>
</feature>
<comment type="similarity">
    <text evidence="15">Belongs to the phosphofructokinase type A (PFKA) family. ATP-dependent PFK group I subfamily. Prokaryotic clade 'B1' sub-subfamily.</text>
</comment>
<comment type="function">
    <text evidence="2 15">Catalyzes the phosphorylation of D-fructose 6-phosphate to fructose 1,6-bisphosphate by ATP, the first committing step of glycolysis.</text>
</comment>
<proteinExistence type="inferred from homology"/>
<dbReference type="NCBIfam" id="NF002872">
    <property type="entry name" value="PRK03202.1"/>
    <property type="match status" value="1"/>
</dbReference>
<dbReference type="HAMAP" id="MF_00339">
    <property type="entry name" value="Phosphofructokinase_I_B1"/>
    <property type="match status" value="1"/>
</dbReference>
<evidence type="ECO:0000256" key="12">
    <source>
        <dbReference type="ARBA" id="ARBA00022842"/>
    </source>
</evidence>
<comment type="catalytic activity">
    <reaction evidence="14 15">
        <text>beta-D-fructose 6-phosphate + ATP = beta-D-fructose 1,6-bisphosphate + ADP + H(+)</text>
        <dbReference type="Rhea" id="RHEA:16109"/>
        <dbReference type="ChEBI" id="CHEBI:15378"/>
        <dbReference type="ChEBI" id="CHEBI:30616"/>
        <dbReference type="ChEBI" id="CHEBI:32966"/>
        <dbReference type="ChEBI" id="CHEBI:57634"/>
        <dbReference type="ChEBI" id="CHEBI:456216"/>
        <dbReference type="EC" id="2.7.1.11"/>
    </reaction>
</comment>
<feature type="binding site" evidence="15">
    <location>
        <position position="11"/>
    </location>
    <ligand>
        <name>ATP</name>
        <dbReference type="ChEBI" id="CHEBI:30616"/>
    </ligand>
</feature>
<dbReference type="NCBIfam" id="TIGR02482">
    <property type="entry name" value="PFKA_ATP"/>
    <property type="match status" value="1"/>
</dbReference>
<dbReference type="InterPro" id="IPR022953">
    <property type="entry name" value="ATP_PFK"/>
</dbReference>
<dbReference type="GO" id="GO:0016208">
    <property type="term" value="F:AMP binding"/>
    <property type="evidence" value="ECO:0007669"/>
    <property type="project" value="TreeGrafter"/>
</dbReference>
<evidence type="ECO:0000256" key="2">
    <source>
        <dbReference type="ARBA" id="ARBA00002659"/>
    </source>
</evidence>
<dbReference type="PANTHER" id="PTHR13697">
    <property type="entry name" value="PHOSPHOFRUCTOKINASE"/>
    <property type="match status" value="1"/>
</dbReference>
<dbReference type="GO" id="GO:0006002">
    <property type="term" value="P:fructose 6-phosphate metabolic process"/>
    <property type="evidence" value="ECO:0007669"/>
    <property type="project" value="UniProtKB-UniRule"/>
</dbReference>
<name>A0A926EAY4_9FIRM</name>
<dbReference type="GO" id="GO:0048029">
    <property type="term" value="F:monosaccharide binding"/>
    <property type="evidence" value="ECO:0007669"/>
    <property type="project" value="TreeGrafter"/>
</dbReference>
<accession>A0A926EAY4</accession>
<evidence type="ECO:0000256" key="5">
    <source>
        <dbReference type="ARBA" id="ARBA00022490"/>
    </source>
</evidence>
<evidence type="ECO:0000256" key="15">
    <source>
        <dbReference type="HAMAP-Rule" id="MF_00339"/>
    </source>
</evidence>
<comment type="caution">
    <text evidence="17">The sequence shown here is derived from an EMBL/GenBank/DDBJ whole genome shotgun (WGS) entry which is preliminary data.</text>
</comment>
<comment type="cofactor">
    <cofactor evidence="1 15">
        <name>Mg(2+)</name>
        <dbReference type="ChEBI" id="CHEBI:18420"/>
    </cofactor>
</comment>
<dbReference type="GO" id="GO:0046872">
    <property type="term" value="F:metal ion binding"/>
    <property type="evidence" value="ECO:0007669"/>
    <property type="project" value="UniProtKB-KW"/>
</dbReference>
<keyword evidence="6 15" id="KW-0021">Allosteric enzyme</keyword>
<comment type="caution">
    <text evidence="15">Lacks conserved residue(s) required for the propagation of feature annotation.</text>
</comment>
<evidence type="ECO:0000313" key="17">
    <source>
        <dbReference type="EMBL" id="MBC8568661.1"/>
    </source>
</evidence>
<feature type="binding site" evidence="15">
    <location>
        <position position="162"/>
    </location>
    <ligand>
        <name>substrate</name>
        <note>ligand shared between dimeric partners</note>
    </ligand>
</feature>
<dbReference type="InterPro" id="IPR035966">
    <property type="entry name" value="PKF_sf"/>
</dbReference>
<dbReference type="GO" id="GO:0070095">
    <property type="term" value="F:fructose-6-phosphate binding"/>
    <property type="evidence" value="ECO:0007669"/>
    <property type="project" value="TreeGrafter"/>
</dbReference>
<dbReference type="FunFam" id="3.40.50.450:FF:000001">
    <property type="entry name" value="ATP-dependent 6-phosphofructokinase"/>
    <property type="match status" value="1"/>
</dbReference>
<sequence>MKRIGILTSGGDAPGMNAAVRSAVRTGISMGMEVYGIKRGYEGLLDGEIERMQWQSVGDILQRGGTILRTARSERFRTEEGRKHGVNILETFGIEGLVVIGGDGSFRGGSELAALGITVMGVPGTIDNDLAYTDYTIGFDTAVNTVLSMISNLRDTASAHERTTIVEVMGRECGDIALYSGLAGGADVILLPEMEFDINSVCRRVLRGQQSGKLHSIIVKAEGVEISSHQLAETVQERTGREARAVVPGYIQRGGTPTGRDRMLASMMAARAIKLLYDDEESKAIGTCNDEIIAYDLEEALSMKKHFRADLYEIAETLA</sequence>